<dbReference type="PANTHER" id="PTHR30026">
    <property type="entry name" value="OUTER MEMBRANE PROTEIN TOLC"/>
    <property type="match status" value="1"/>
</dbReference>
<name>A0A831WNU8_PROAE</name>
<dbReference type="Proteomes" id="UP000886335">
    <property type="component" value="Unassembled WGS sequence"/>
</dbReference>
<comment type="caution">
    <text evidence="9">The sequence shown here is derived from an EMBL/GenBank/DDBJ whole genome shotgun (WGS) entry which is preliminary data.</text>
</comment>
<evidence type="ECO:0000256" key="1">
    <source>
        <dbReference type="ARBA" id="ARBA00004442"/>
    </source>
</evidence>
<sequence>MHSAELTLSRARQTVAFDITQAYYRILLDRELLSVAEKNLEASESLLQLSRRQFETGLKPLTDVLQQEAETANSRLAVIQAEEELRQSRIELQKRMQTDPLSDIDIQTIPPEQLKGLVPSVSADSLIAAALQNRADIESAALESKAAKWDITRSSSARWPSFDVSLSYGTNAYPYYDGRVAGRDIPPLDDQLTDQTNYSVTLSMNWPMFDGFLTRYGVEQSKIAYLTRKLDQSDLERSVILDIRLAAGNYNTAYRQISAAEKNLVAAEKAFETIKRTYELGAATFV</sequence>
<evidence type="ECO:0000256" key="3">
    <source>
        <dbReference type="ARBA" id="ARBA00022448"/>
    </source>
</evidence>
<dbReference type="GO" id="GO:0009279">
    <property type="term" value="C:cell outer membrane"/>
    <property type="evidence" value="ECO:0007669"/>
    <property type="project" value="UniProtKB-SubCell"/>
</dbReference>
<keyword evidence="8" id="KW-0175">Coiled coil</keyword>
<keyword evidence="6" id="KW-0472">Membrane</keyword>
<dbReference type="Gene3D" id="1.20.1600.10">
    <property type="entry name" value="Outer membrane efflux proteins (OEP)"/>
    <property type="match status" value="1"/>
</dbReference>
<keyword evidence="4" id="KW-1134">Transmembrane beta strand</keyword>
<evidence type="ECO:0000313" key="9">
    <source>
        <dbReference type="EMBL" id="HED30998.1"/>
    </source>
</evidence>
<evidence type="ECO:0000256" key="8">
    <source>
        <dbReference type="SAM" id="Coils"/>
    </source>
</evidence>
<feature type="coiled-coil region" evidence="8">
    <location>
        <begin position="250"/>
        <end position="277"/>
    </location>
</feature>
<proteinExistence type="inferred from homology"/>
<reference evidence="9" key="1">
    <citation type="journal article" date="2020" name="mSystems">
        <title>Genome- and Community-Level Interaction Insights into Carbon Utilization and Element Cycling Functions of Hydrothermarchaeota in Hydrothermal Sediment.</title>
        <authorList>
            <person name="Zhou Z."/>
            <person name="Liu Y."/>
            <person name="Xu W."/>
            <person name="Pan J."/>
            <person name="Luo Z.H."/>
            <person name="Li M."/>
        </authorList>
    </citation>
    <scope>NUCLEOTIDE SEQUENCE [LARGE SCALE GENOMIC DNA]</scope>
    <source>
        <strain evidence="9">SpSt-1181</strain>
    </source>
</reference>
<accession>A0A831WNU8</accession>
<organism evidence="9">
    <name type="scientific">Prosthecochloris aestuarii</name>
    <dbReference type="NCBI Taxonomy" id="1102"/>
    <lineage>
        <taxon>Bacteria</taxon>
        <taxon>Pseudomonadati</taxon>
        <taxon>Chlorobiota</taxon>
        <taxon>Chlorobiia</taxon>
        <taxon>Chlorobiales</taxon>
        <taxon>Chlorobiaceae</taxon>
        <taxon>Prosthecochloris</taxon>
    </lineage>
</organism>
<dbReference type="GO" id="GO:0015562">
    <property type="term" value="F:efflux transmembrane transporter activity"/>
    <property type="evidence" value="ECO:0007669"/>
    <property type="project" value="InterPro"/>
</dbReference>
<dbReference type="InterPro" id="IPR003423">
    <property type="entry name" value="OMP_efflux"/>
</dbReference>
<dbReference type="InterPro" id="IPR051906">
    <property type="entry name" value="TolC-like"/>
</dbReference>
<keyword evidence="5" id="KW-0812">Transmembrane</keyword>
<feature type="non-terminal residue" evidence="9">
    <location>
        <position position="286"/>
    </location>
</feature>
<evidence type="ECO:0000256" key="4">
    <source>
        <dbReference type="ARBA" id="ARBA00022452"/>
    </source>
</evidence>
<protein>
    <submittedName>
        <fullName evidence="9">TolC family protein</fullName>
    </submittedName>
</protein>
<comment type="similarity">
    <text evidence="2">Belongs to the outer membrane factor (OMF) (TC 1.B.17) family.</text>
</comment>
<keyword evidence="3" id="KW-0813">Transport</keyword>
<dbReference type="PANTHER" id="PTHR30026:SF20">
    <property type="entry name" value="OUTER MEMBRANE PROTEIN TOLC"/>
    <property type="match status" value="1"/>
</dbReference>
<evidence type="ECO:0000256" key="2">
    <source>
        <dbReference type="ARBA" id="ARBA00007613"/>
    </source>
</evidence>
<dbReference type="EMBL" id="DSBW01000111">
    <property type="protein sequence ID" value="HED30998.1"/>
    <property type="molecule type" value="Genomic_DNA"/>
</dbReference>
<dbReference type="AlphaFoldDB" id="A0A831WNU8"/>
<evidence type="ECO:0000256" key="7">
    <source>
        <dbReference type="ARBA" id="ARBA00023237"/>
    </source>
</evidence>
<dbReference type="SUPFAM" id="SSF56954">
    <property type="entry name" value="Outer membrane efflux proteins (OEP)"/>
    <property type="match status" value="1"/>
</dbReference>
<dbReference type="GO" id="GO:0015288">
    <property type="term" value="F:porin activity"/>
    <property type="evidence" value="ECO:0007669"/>
    <property type="project" value="TreeGrafter"/>
</dbReference>
<dbReference type="GO" id="GO:1990281">
    <property type="term" value="C:efflux pump complex"/>
    <property type="evidence" value="ECO:0007669"/>
    <property type="project" value="TreeGrafter"/>
</dbReference>
<comment type="subcellular location">
    <subcellularLocation>
        <location evidence="1">Cell outer membrane</location>
    </subcellularLocation>
</comment>
<evidence type="ECO:0000256" key="6">
    <source>
        <dbReference type="ARBA" id="ARBA00023136"/>
    </source>
</evidence>
<evidence type="ECO:0000256" key="5">
    <source>
        <dbReference type="ARBA" id="ARBA00022692"/>
    </source>
</evidence>
<keyword evidence="7" id="KW-0998">Cell outer membrane</keyword>
<gene>
    <name evidence="9" type="ORF">ENN50_04805</name>
</gene>
<dbReference type="Pfam" id="PF02321">
    <property type="entry name" value="OEP"/>
    <property type="match status" value="2"/>
</dbReference>